<protein>
    <submittedName>
        <fullName evidence="1">Dihydropteroate synthase-like protein</fullName>
    </submittedName>
</protein>
<reference evidence="1" key="1">
    <citation type="submission" date="2018-01" db="EMBL/GenBank/DDBJ databases">
        <authorList>
            <person name="Krukenberg V."/>
        </authorList>
    </citation>
    <scope>NUCLEOTIDE SEQUENCE</scope>
    <source>
        <strain evidence="1">E20ANME2</strain>
    </source>
</reference>
<dbReference type="Proteomes" id="UP000248329">
    <property type="component" value="Unassembled WGS sequence"/>
</dbReference>
<name>A0AC61KY17_9EURY</name>
<organism evidence="1 2">
    <name type="scientific">Candidatus Methanogaster sp</name>
    <dbReference type="NCBI Taxonomy" id="3386292"/>
    <lineage>
        <taxon>Archaea</taxon>
        <taxon>Methanobacteriati</taxon>
        <taxon>Methanobacteriota</taxon>
        <taxon>Stenosarchaea group</taxon>
        <taxon>Methanomicrobia</taxon>
        <taxon>Methanosarcinales</taxon>
        <taxon>ANME-2 cluster</taxon>
        <taxon>Candidatus Methanogasteraceae</taxon>
        <taxon>Candidatus Methanogaster</taxon>
    </lineage>
</organism>
<proteinExistence type="predicted"/>
<evidence type="ECO:0000313" key="2">
    <source>
        <dbReference type="Proteomes" id="UP000248329"/>
    </source>
</evidence>
<accession>A0AC61KY17</accession>
<dbReference type="EMBL" id="PQXF01000106">
    <property type="protein sequence ID" value="PXF56375.1"/>
    <property type="molecule type" value="Genomic_DNA"/>
</dbReference>
<gene>
    <name evidence="1" type="ORF">C4B59_16980</name>
</gene>
<evidence type="ECO:0000313" key="1">
    <source>
        <dbReference type="EMBL" id="PXF56375.1"/>
    </source>
</evidence>
<comment type="caution">
    <text evidence="1">The sequence shown here is derived from an EMBL/GenBank/DDBJ whole genome shotgun (WGS) entry which is preliminary data.</text>
</comment>
<sequence length="489" mass="52705">MDILIATGRLAQQTVREAAKENADVIVLDIDVAAFITPGLLMSALPDGRYDLILVPGLVSSDFTDLEERCKTQIRLGPRHAYDLTSVLSCVGELELSKTIPACEFLSTKMREDAVSHLIEHERGAMPALELCGKKVGGDSRMKVMAEIAGATAMPDETLTEKIREFEKKGADIIDLGATMDCSIDDVIRSVKIAKATTELPVSIDTLDPDLIVAGIKSGADLVLSLNSSNIDAAAGAVLEYGTAVVIIPDRGAPGSLFRNIEYAKSIGIEKIIADLVLDPVGHGVVESIYRYTDFRKQDKATPLFFGVGNVTELIDADSVGVNALLTGIASELGADILFTPEHSDKARGSIAELVTASQMMVLATERSSSPKDLGIDLLILKEKRYLPDAKVPEKSVLAKDMSKWDPDPAGCLRIEISRDSRLIIVTHAKATIIGTDVCKILTTAIEMGLLSRLDHAGYLGRELTKAKLALDLGWNYSQDEEFLKGQDI</sequence>